<dbReference type="InterPro" id="IPR042530">
    <property type="entry name" value="EME1/EME2_C"/>
</dbReference>
<accession>A0ABR3ELT4</accession>
<dbReference type="Proteomes" id="UP001465976">
    <property type="component" value="Unassembled WGS sequence"/>
</dbReference>
<comment type="caution">
    <text evidence="1">The sequence shown here is derived from an EMBL/GenBank/DDBJ whole genome shotgun (WGS) entry which is preliminary data.</text>
</comment>
<reference evidence="1 2" key="1">
    <citation type="submission" date="2024-02" db="EMBL/GenBank/DDBJ databases">
        <title>A draft genome for the cacao thread blight pathogen Marasmius crinis-equi.</title>
        <authorList>
            <person name="Cohen S.P."/>
            <person name="Baruah I.K."/>
            <person name="Amoako-Attah I."/>
            <person name="Bukari Y."/>
            <person name="Meinhardt L.W."/>
            <person name="Bailey B.A."/>
        </authorList>
    </citation>
    <scope>NUCLEOTIDE SEQUENCE [LARGE SCALE GENOMIC DNA]</scope>
    <source>
        <strain evidence="1 2">GH-76</strain>
    </source>
</reference>
<evidence type="ECO:0008006" key="3">
    <source>
        <dbReference type="Google" id="ProtNLM"/>
    </source>
</evidence>
<protein>
    <recommendedName>
        <fullName evidence="3">ABM domain-containing protein</fullName>
    </recommendedName>
</protein>
<sequence length="255" mass="29249">MGYDIHLSDTLIAHPALLAQLKLLFQENDAGEDIQVVEAPALFLGIKTVELDDDSGSYRISMVWLDAAEFDAHIRKNSLSRFIENFRDRYGQDSESHKTLLLLHGLEHSAISKREIDVEMFWREIQYPCLHRTVDSVQDAACVIHSYMHGLLKSIAHPSAREIFEAYYRMLLVIPGMNPERVELVMQCYRTMRSLWKALKALKPEIEAGCVQLNASLFTDGSTPSASMDKWVWNLYHQLTSEDPEQVFFSEQESL</sequence>
<dbReference type="EMBL" id="JBAHYK010003160">
    <property type="protein sequence ID" value="KAL0563842.1"/>
    <property type="molecule type" value="Genomic_DNA"/>
</dbReference>
<gene>
    <name evidence="1" type="ORF">V5O48_018220</name>
</gene>
<organism evidence="1 2">
    <name type="scientific">Marasmius crinis-equi</name>
    <dbReference type="NCBI Taxonomy" id="585013"/>
    <lineage>
        <taxon>Eukaryota</taxon>
        <taxon>Fungi</taxon>
        <taxon>Dikarya</taxon>
        <taxon>Basidiomycota</taxon>
        <taxon>Agaricomycotina</taxon>
        <taxon>Agaricomycetes</taxon>
        <taxon>Agaricomycetidae</taxon>
        <taxon>Agaricales</taxon>
        <taxon>Marasmiineae</taxon>
        <taxon>Marasmiaceae</taxon>
        <taxon>Marasmius</taxon>
    </lineage>
</organism>
<evidence type="ECO:0000313" key="2">
    <source>
        <dbReference type="Proteomes" id="UP001465976"/>
    </source>
</evidence>
<name>A0ABR3ELT4_9AGAR</name>
<evidence type="ECO:0000313" key="1">
    <source>
        <dbReference type="EMBL" id="KAL0563842.1"/>
    </source>
</evidence>
<proteinExistence type="predicted"/>
<dbReference type="Gene3D" id="1.10.150.670">
    <property type="entry name" value="Crossover junction endonuclease EME1, DNA-binding domain"/>
    <property type="match status" value="1"/>
</dbReference>
<keyword evidence="2" id="KW-1185">Reference proteome</keyword>